<evidence type="ECO:0000256" key="1">
    <source>
        <dbReference type="SAM" id="Phobius"/>
    </source>
</evidence>
<dbReference type="Proteomes" id="UP000591131">
    <property type="component" value="Unassembled WGS sequence"/>
</dbReference>
<protein>
    <submittedName>
        <fullName evidence="2">Uncharacterized protein</fullName>
    </submittedName>
</protein>
<evidence type="ECO:0000313" key="2">
    <source>
        <dbReference type="EMBL" id="KAF4665551.1"/>
    </source>
</evidence>
<proteinExistence type="predicted"/>
<keyword evidence="3" id="KW-1185">Reference proteome</keyword>
<sequence>MASPRQATTALYKVGVSLAIIASIAVVTSGVLNLAFLKKTDQCSAVQSNEDINCKTGILLTAVGVTMAVTTVLLITLVWLSANARSDTARVAIVFLCIVLFLCGAGSIILLGINASSHGDIPIPPGQNTVMGILGGLLGDVGPMIVVCSPDTMTQERLQEIYSEDEEDDGEVEGKTWKEFFDEYKEEEEKDNEEYQQLLSRQKA</sequence>
<feature type="transmembrane region" description="Helical" evidence="1">
    <location>
        <begin position="92"/>
        <end position="113"/>
    </location>
</feature>
<keyword evidence="1" id="KW-1133">Transmembrane helix</keyword>
<accession>A0A7J6M379</accession>
<dbReference type="EMBL" id="JAAPAO010000257">
    <property type="protein sequence ID" value="KAF4665551.1"/>
    <property type="molecule type" value="Genomic_DNA"/>
</dbReference>
<comment type="caution">
    <text evidence="2">The sequence shown here is derived from an EMBL/GenBank/DDBJ whole genome shotgun (WGS) entry which is preliminary data.</text>
</comment>
<reference evidence="2 3" key="1">
    <citation type="submission" date="2020-04" db="EMBL/GenBank/DDBJ databases">
        <title>Perkinsus chesapeaki whole genome sequence.</title>
        <authorList>
            <person name="Bogema D.R."/>
        </authorList>
    </citation>
    <scope>NUCLEOTIDE SEQUENCE [LARGE SCALE GENOMIC DNA]</scope>
    <source>
        <strain evidence="2">ATCC PRA-425</strain>
    </source>
</reference>
<dbReference type="AlphaFoldDB" id="A0A7J6M379"/>
<name>A0A7J6M379_PERCH</name>
<gene>
    <name evidence="2" type="ORF">FOL47_004519</name>
</gene>
<organism evidence="2 3">
    <name type="scientific">Perkinsus chesapeaki</name>
    <name type="common">Clam parasite</name>
    <name type="synonym">Perkinsus andrewsi</name>
    <dbReference type="NCBI Taxonomy" id="330153"/>
    <lineage>
        <taxon>Eukaryota</taxon>
        <taxon>Sar</taxon>
        <taxon>Alveolata</taxon>
        <taxon>Perkinsozoa</taxon>
        <taxon>Perkinsea</taxon>
        <taxon>Perkinsida</taxon>
        <taxon>Perkinsidae</taxon>
        <taxon>Perkinsus</taxon>
    </lineage>
</organism>
<feature type="transmembrane region" description="Helical" evidence="1">
    <location>
        <begin position="58"/>
        <end position="80"/>
    </location>
</feature>
<keyword evidence="1" id="KW-0812">Transmembrane</keyword>
<evidence type="ECO:0000313" key="3">
    <source>
        <dbReference type="Proteomes" id="UP000591131"/>
    </source>
</evidence>
<feature type="transmembrane region" description="Helical" evidence="1">
    <location>
        <begin position="12"/>
        <end position="37"/>
    </location>
</feature>
<keyword evidence="1" id="KW-0472">Membrane</keyword>